<dbReference type="AlphaFoldDB" id="A0A821VIL6"/>
<keyword evidence="2" id="KW-1185">Reference proteome</keyword>
<gene>
    <name evidence="1" type="ORF">PMACD_LOCUS12000</name>
</gene>
<sequence length="139" mass="15936">MWDSLLYIIITPRRHQQLLEAEHDNSVALSASCHTISHRNHSLLWPRMMWNRPWQSGFTHIGHFAVSCCAGTVLARMPTHSFFWTNEPLFPRGLCGCGIDLVLFLRRMTASQNHWRLSHVAVRACNCNSHNVESSVLAM</sequence>
<evidence type="ECO:0000313" key="1">
    <source>
        <dbReference type="EMBL" id="CAF4909347.1"/>
    </source>
</evidence>
<accession>A0A821VIL6</accession>
<proteinExistence type="predicted"/>
<dbReference type="Proteomes" id="UP000663880">
    <property type="component" value="Unassembled WGS sequence"/>
</dbReference>
<dbReference type="EMBL" id="CAJOBZ010000044">
    <property type="protein sequence ID" value="CAF4909347.1"/>
    <property type="molecule type" value="Genomic_DNA"/>
</dbReference>
<evidence type="ECO:0000313" key="2">
    <source>
        <dbReference type="Proteomes" id="UP000663880"/>
    </source>
</evidence>
<reference evidence="1" key="1">
    <citation type="submission" date="2021-02" db="EMBL/GenBank/DDBJ databases">
        <authorList>
            <person name="Steward A R."/>
        </authorList>
    </citation>
    <scope>NUCLEOTIDE SEQUENCE</scope>
</reference>
<organism evidence="1 2">
    <name type="scientific">Pieris macdunnoughi</name>
    <dbReference type="NCBI Taxonomy" id="345717"/>
    <lineage>
        <taxon>Eukaryota</taxon>
        <taxon>Metazoa</taxon>
        <taxon>Ecdysozoa</taxon>
        <taxon>Arthropoda</taxon>
        <taxon>Hexapoda</taxon>
        <taxon>Insecta</taxon>
        <taxon>Pterygota</taxon>
        <taxon>Neoptera</taxon>
        <taxon>Endopterygota</taxon>
        <taxon>Lepidoptera</taxon>
        <taxon>Glossata</taxon>
        <taxon>Ditrysia</taxon>
        <taxon>Papilionoidea</taxon>
        <taxon>Pieridae</taxon>
        <taxon>Pierinae</taxon>
        <taxon>Pieris</taxon>
    </lineage>
</organism>
<protein>
    <submittedName>
        <fullName evidence="1">Uncharacterized protein</fullName>
    </submittedName>
</protein>
<comment type="caution">
    <text evidence="1">The sequence shown here is derived from an EMBL/GenBank/DDBJ whole genome shotgun (WGS) entry which is preliminary data.</text>
</comment>
<name>A0A821VIL6_9NEOP</name>